<organism evidence="2 3">
    <name type="scientific">Nesidiocoris tenuis</name>
    <dbReference type="NCBI Taxonomy" id="355587"/>
    <lineage>
        <taxon>Eukaryota</taxon>
        <taxon>Metazoa</taxon>
        <taxon>Ecdysozoa</taxon>
        <taxon>Arthropoda</taxon>
        <taxon>Hexapoda</taxon>
        <taxon>Insecta</taxon>
        <taxon>Pterygota</taxon>
        <taxon>Neoptera</taxon>
        <taxon>Paraneoptera</taxon>
        <taxon>Hemiptera</taxon>
        <taxon>Heteroptera</taxon>
        <taxon>Panheteroptera</taxon>
        <taxon>Cimicomorpha</taxon>
        <taxon>Miridae</taxon>
        <taxon>Dicyphina</taxon>
        <taxon>Nesidiocoris</taxon>
    </lineage>
</organism>
<evidence type="ECO:0000313" key="2">
    <source>
        <dbReference type="EMBL" id="CAB0014449.1"/>
    </source>
</evidence>
<protein>
    <submittedName>
        <fullName evidence="2">Uncharacterized protein</fullName>
    </submittedName>
</protein>
<dbReference type="AlphaFoldDB" id="A0A6H5HD24"/>
<keyword evidence="3" id="KW-1185">Reference proteome</keyword>
<accession>A0A6H5HD24</accession>
<gene>
    <name evidence="2" type="ORF">NTEN_LOCUS18877</name>
</gene>
<dbReference type="Proteomes" id="UP000479000">
    <property type="component" value="Unassembled WGS sequence"/>
</dbReference>
<feature type="region of interest" description="Disordered" evidence="1">
    <location>
        <begin position="14"/>
        <end position="43"/>
    </location>
</feature>
<proteinExistence type="predicted"/>
<dbReference type="EMBL" id="CADCXU010027826">
    <property type="protein sequence ID" value="CAB0014449.1"/>
    <property type="molecule type" value="Genomic_DNA"/>
</dbReference>
<reference evidence="2 3" key="1">
    <citation type="submission" date="2020-02" db="EMBL/GenBank/DDBJ databases">
        <authorList>
            <person name="Ferguson B K."/>
        </authorList>
    </citation>
    <scope>NUCLEOTIDE SEQUENCE [LARGE SCALE GENOMIC DNA]</scope>
</reference>
<evidence type="ECO:0000256" key="1">
    <source>
        <dbReference type="SAM" id="MobiDB-lite"/>
    </source>
</evidence>
<name>A0A6H5HD24_9HEMI</name>
<sequence>MVVRRDTLGNFNTLPTQAFRRPLGRRSGRESGPSSRKRRRIRHVTSTTAPDDQRYKYDFAEFLEGFDTNSIVFGTILRPPMRRPLLMYLYR</sequence>
<evidence type="ECO:0000313" key="3">
    <source>
        <dbReference type="Proteomes" id="UP000479000"/>
    </source>
</evidence>